<dbReference type="OrthoDB" id="278212at2759"/>
<keyword evidence="3" id="KW-1185">Reference proteome</keyword>
<proteinExistence type="inferred from homology"/>
<dbReference type="FunFam" id="3.10.280.10:FF:000005">
    <property type="entry name" value="Glycoprotein gC1qBP, putative"/>
    <property type="match status" value="1"/>
</dbReference>
<evidence type="ECO:0008006" key="4">
    <source>
        <dbReference type="Google" id="ProtNLM"/>
    </source>
</evidence>
<accession>A0A1I8PT11</accession>
<evidence type="ECO:0000313" key="2">
    <source>
        <dbReference type="EnsemblMetazoa" id="SCAU010862-PA"/>
    </source>
</evidence>
<dbReference type="Gene3D" id="3.10.280.10">
    <property type="entry name" value="Mitochondrial glycoprotein"/>
    <property type="match status" value="1"/>
</dbReference>
<dbReference type="GO" id="GO:0042256">
    <property type="term" value="P:cytosolic ribosome assembly"/>
    <property type="evidence" value="ECO:0007669"/>
    <property type="project" value="TreeGrafter"/>
</dbReference>
<dbReference type="Proteomes" id="UP000095300">
    <property type="component" value="Unassembled WGS sequence"/>
</dbReference>
<gene>
    <name evidence="2" type="primary">106086522</name>
</gene>
<name>A0A1I8PT11_STOCA</name>
<dbReference type="PANTHER" id="PTHR10826">
    <property type="entry name" value="COMPLEMENT COMPONENT 1"/>
    <property type="match status" value="1"/>
</dbReference>
<dbReference type="STRING" id="35570.A0A1I8PT11"/>
<dbReference type="Pfam" id="PF02330">
    <property type="entry name" value="MAM33"/>
    <property type="match status" value="1"/>
</dbReference>
<evidence type="ECO:0000313" key="3">
    <source>
        <dbReference type="Proteomes" id="UP000095300"/>
    </source>
</evidence>
<dbReference type="EnsemblMetazoa" id="SCAU010862-RA">
    <property type="protein sequence ID" value="SCAU010862-PA"/>
    <property type="gene ID" value="SCAU010862"/>
</dbReference>
<sequence>MNSLTKAAFRFVGSASLKNAFGGKRDFTRTLWHMSKNLDCGSAATSGVLQPHKPSLYCSCGCGMKHHMHTKGERELVEFLTEEILAERKAQKVKTVPTTLDGFSVKLDGAEVELAKQGEKEKIVINFNVNHTVDTEDEPEINPTADKPDMGEMRSKPQFEVDIVRGNTTLSFTCSFLEGSAQEGEYNDVFGIDEMTIYQGEWNEKVYAVAGDVLDGYLYDLLMNLLEEKGISNEFVEKMSDLATAYEHSSYIGLLESLSKFTTGK</sequence>
<dbReference type="InterPro" id="IPR036561">
    <property type="entry name" value="MAM33_sf"/>
</dbReference>
<organism evidence="2 3">
    <name type="scientific">Stomoxys calcitrans</name>
    <name type="common">Stable fly</name>
    <name type="synonym">Conops calcitrans</name>
    <dbReference type="NCBI Taxonomy" id="35570"/>
    <lineage>
        <taxon>Eukaryota</taxon>
        <taxon>Metazoa</taxon>
        <taxon>Ecdysozoa</taxon>
        <taxon>Arthropoda</taxon>
        <taxon>Hexapoda</taxon>
        <taxon>Insecta</taxon>
        <taxon>Pterygota</taxon>
        <taxon>Neoptera</taxon>
        <taxon>Endopterygota</taxon>
        <taxon>Diptera</taxon>
        <taxon>Brachycera</taxon>
        <taxon>Muscomorpha</taxon>
        <taxon>Muscoidea</taxon>
        <taxon>Muscidae</taxon>
        <taxon>Stomoxys</taxon>
    </lineage>
</organism>
<dbReference type="SUPFAM" id="SSF54529">
    <property type="entry name" value="Mitochondrial glycoprotein MAM33-like"/>
    <property type="match status" value="1"/>
</dbReference>
<dbReference type="GO" id="GO:0005759">
    <property type="term" value="C:mitochondrial matrix"/>
    <property type="evidence" value="ECO:0007669"/>
    <property type="project" value="InterPro"/>
</dbReference>
<dbReference type="InterPro" id="IPR003428">
    <property type="entry name" value="MAM33"/>
</dbReference>
<evidence type="ECO:0000256" key="1">
    <source>
        <dbReference type="ARBA" id="ARBA00005457"/>
    </source>
</evidence>
<reference evidence="2" key="1">
    <citation type="submission" date="2020-05" db="UniProtKB">
        <authorList>
            <consortium name="EnsemblMetazoa"/>
        </authorList>
    </citation>
    <scope>IDENTIFICATION</scope>
    <source>
        <strain evidence="2">USDA</strain>
    </source>
</reference>
<comment type="similarity">
    <text evidence="1">Belongs to the MAM33 family.</text>
</comment>
<dbReference type="VEuPathDB" id="VectorBase:SCAU010862"/>
<dbReference type="AlphaFoldDB" id="A0A1I8PT11"/>
<dbReference type="KEGG" id="scac:106086522"/>
<dbReference type="PANTHER" id="PTHR10826:SF1">
    <property type="entry name" value="COMPLEMENT COMPONENT 1 Q SUBCOMPONENT-BINDING PROTEIN, MITOCHONDRIAL"/>
    <property type="match status" value="1"/>
</dbReference>
<protein>
    <recommendedName>
        <fullName evidence="4">Complement component 1 Q subcomponent-binding protein, mitochondrial</fullName>
    </recommendedName>
</protein>